<keyword evidence="1" id="KW-0472">Membrane</keyword>
<protein>
    <recommendedName>
        <fullName evidence="3">Integral membrane protein</fullName>
    </recommendedName>
</protein>
<dbReference type="HOGENOM" id="CLU_092535_1_1_1"/>
<keyword evidence="1" id="KW-1133">Transmembrane helix</keyword>
<feature type="transmembrane region" description="Helical" evidence="1">
    <location>
        <begin position="58"/>
        <end position="83"/>
    </location>
</feature>
<sequence>MASGMLFDPMRLLRLAPLISSTGSVMYSTCELIMNSAFLHPTIRREADVVLPRWFNTVFQSGVTIVVGLIAITSSTSIANIYLSYNNDLSITEGIMTLPFSAKMYALGVTCALGHLTFIPWVAPPIKRLRTNTSKRGGSAEMEDWLSVHRIRWTVADFPAWVAIFLAVLTFEGTL</sequence>
<name>A0A022W4Z0_TRIRU</name>
<proteinExistence type="predicted"/>
<evidence type="ECO:0000313" key="2">
    <source>
        <dbReference type="EMBL" id="EZF53196.1"/>
    </source>
</evidence>
<dbReference type="OrthoDB" id="1523883at2759"/>
<dbReference type="AlphaFoldDB" id="A0A022W4Z0"/>
<evidence type="ECO:0000256" key="1">
    <source>
        <dbReference type="SAM" id="Phobius"/>
    </source>
</evidence>
<accession>A0A022W4Z0</accession>
<dbReference type="Proteomes" id="UP000023758">
    <property type="component" value="Unassembled WGS sequence"/>
</dbReference>
<feature type="transmembrane region" description="Helical" evidence="1">
    <location>
        <begin position="104"/>
        <end position="123"/>
    </location>
</feature>
<keyword evidence="1" id="KW-0812">Transmembrane</keyword>
<dbReference type="EMBL" id="KK207830">
    <property type="protein sequence ID" value="EZF53196.1"/>
    <property type="molecule type" value="Genomic_DNA"/>
</dbReference>
<organism evidence="2">
    <name type="scientific">Trichophyton rubrum CBS 288.86</name>
    <dbReference type="NCBI Taxonomy" id="1215330"/>
    <lineage>
        <taxon>Eukaryota</taxon>
        <taxon>Fungi</taxon>
        <taxon>Dikarya</taxon>
        <taxon>Ascomycota</taxon>
        <taxon>Pezizomycotina</taxon>
        <taxon>Eurotiomycetes</taxon>
        <taxon>Eurotiomycetidae</taxon>
        <taxon>Onygenales</taxon>
        <taxon>Arthrodermataceae</taxon>
        <taxon>Trichophyton</taxon>
    </lineage>
</organism>
<reference evidence="2" key="1">
    <citation type="submission" date="2014-02" db="EMBL/GenBank/DDBJ databases">
        <title>The Genome Sequence of Trichophyton rubrum (morphotype fischeri) CBS 288.86.</title>
        <authorList>
            <consortium name="The Broad Institute Genomics Platform"/>
            <person name="Cuomo C.A."/>
            <person name="White T.C."/>
            <person name="Graser Y."/>
            <person name="Martinez-Rossi N."/>
            <person name="Heitman J."/>
            <person name="Young S.K."/>
            <person name="Zeng Q."/>
            <person name="Gargeya S."/>
            <person name="Abouelleil A."/>
            <person name="Alvarado L."/>
            <person name="Chapman S.B."/>
            <person name="Gainer-Dewar J."/>
            <person name="Goldberg J."/>
            <person name="Griggs A."/>
            <person name="Gujja S."/>
            <person name="Hansen M."/>
            <person name="Howarth C."/>
            <person name="Imamovic A."/>
            <person name="Larimer J."/>
            <person name="Martinez D."/>
            <person name="Murphy C."/>
            <person name="Pearson M.D."/>
            <person name="Persinoti G."/>
            <person name="Poon T."/>
            <person name="Priest M."/>
            <person name="Roberts A.D."/>
            <person name="Saif S."/>
            <person name="Shea T.D."/>
            <person name="Sykes S.N."/>
            <person name="Wortman J."/>
            <person name="Nusbaum C."/>
            <person name="Birren B."/>
        </authorList>
    </citation>
    <scope>NUCLEOTIDE SEQUENCE [LARGE SCALE GENOMIC DNA]</scope>
    <source>
        <strain evidence="2">CBS 288.86</strain>
    </source>
</reference>
<gene>
    <name evidence="2" type="ORF">H103_03879</name>
</gene>
<evidence type="ECO:0008006" key="3">
    <source>
        <dbReference type="Google" id="ProtNLM"/>
    </source>
</evidence>